<name>R7Z090_CONA1</name>
<feature type="transmembrane region" description="Helical" evidence="8">
    <location>
        <begin position="104"/>
        <end position="123"/>
    </location>
</feature>
<dbReference type="RefSeq" id="XP_007782820.1">
    <property type="nucleotide sequence ID" value="XM_007784630.1"/>
</dbReference>
<dbReference type="InterPro" id="IPR036259">
    <property type="entry name" value="MFS_trans_sf"/>
</dbReference>
<dbReference type="Gene3D" id="1.20.1250.20">
    <property type="entry name" value="MFS general substrate transporter like domains"/>
    <property type="match status" value="1"/>
</dbReference>
<dbReference type="Proteomes" id="UP000016924">
    <property type="component" value="Unassembled WGS sequence"/>
</dbReference>
<keyword evidence="5 8" id="KW-1133">Transmembrane helix</keyword>
<dbReference type="PROSITE" id="PS00217">
    <property type="entry name" value="SUGAR_TRANSPORT_2"/>
    <property type="match status" value="1"/>
</dbReference>
<dbReference type="OrthoDB" id="8120565at2759"/>
<feature type="transmembrane region" description="Helical" evidence="8">
    <location>
        <begin position="432"/>
        <end position="456"/>
    </location>
</feature>
<dbReference type="eggNOG" id="KOG0254">
    <property type="taxonomic scope" value="Eukaryota"/>
</dbReference>
<dbReference type="PROSITE" id="PS00216">
    <property type="entry name" value="SUGAR_TRANSPORT_1"/>
    <property type="match status" value="1"/>
</dbReference>
<dbReference type="STRING" id="1168221.R7Z090"/>
<evidence type="ECO:0000256" key="8">
    <source>
        <dbReference type="SAM" id="Phobius"/>
    </source>
</evidence>
<dbReference type="InterPro" id="IPR003663">
    <property type="entry name" value="Sugar/inositol_transpt"/>
</dbReference>
<evidence type="ECO:0000256" key="6">
    <source>
        <dbReference type="ARBA" id="ARBA00023136"/>
    </source>
</evidence>
<feature type="transmembrane region" description="Helical" evidence="8">
    <location>
        <begin position="57"/>
        <end position="84"/>
    </location>
</feature>
<feature type="transmembrane region" description="Helical" evidence="8">
    <location>
        <begin position="477"/>
        <end position="495"/>
    </location>
</feature>
<evidence type="ECO:0000256" key="1">
    <source>
        <dbReference type="ARBA" id="ARBA00004141"/>
    </source>
</evidence>
<dbReference type="InterPro" id="IPR050360">
    <property type="entry name" value="MFS_Sugar_Transporters"/>
</dbReference>
<keyword evidence="4 8" id="KW-0812">Transmembrane</keyword>
<feature type="transmembrane region" description="Helical" evidence="8">
    <location>
        <begin position="367"/>
        <end position="387"/>
    </location>
</feature>
<evidence type="ECO:0000256" key="4">
    <source>
        <dbReference type="ARBA" id="ARBA00022692"/>
    </source>
</evidence>
<dbReference type="PROSITE" id="PS50850">
    <property type="entry name" value="MFS"/>
    <property type="match status" value="1"/>
</dbReference>
<evidence type="ECO:0000256" key="3">
    <source>
        <dbReference type="ARBA" id="ARBA00022448"/>
    </source>
</evidence>
<gene>
    <name evidence="10" type="ORF">W97_06757</name>
</gene>
<keyword evidence="6 8" id="KW-0472">Membrane</keyword>
<comment type="similarity">
    <text evidence="2 7">Belongs to the major facilitator superfamily. Sugar transporter (TC 2.A.1.1) family.</text>
</comment>
<dbReference type="PANTHER" id="PTHR48022">
    <property type="entry name" value="PLASTIDIC GLUCOSE TRANSPORTER 4"/>
    <property type="match status" value="1"/>
</dbReference>
<keyword evidence="3 7" id="KW-0813">Transport</keyword>
<dbReference type="HOGENOM" id="CLU_001265_30_12_1"/>
<evidence type="ECO:0000313" key="10">
    <source>
        <dbReference type="EMBL" id="EON67503.1"/>
    </source>
</evidence>
<dbReference type="GO" id="GO:0005351">
    <property type="term" value="F:carbohydrate:proton symporter activity"/>
    <property type="evidence" value="ECO:0007669"/>
    <property type="project" value="TreeGrafter"/>
</dbReference>
<feature type="transmembrane region" description="Helical" evidence="8">
    <location>
        <begin position="334"/>
        <end position="355"/>
    </location>
</feature>
<comment type="subcellular location">
    <subcellularLocation>
        <location evidence="1">Membrane</location>
        <topology evidence="1">Multi-pass membrane protein</topology>
    </subcellularLocation>
</comment>
<dbReference type="OMA" id="CWKRTHV"/>
<dbReference type="InterPro" id="IPR020846">
    <property type="entry name" value="MFS_dom"/>
</dbReference>
<sequence length="568" mass="63696">MDVNDNKHGASYLEDSADAVRPRTGSVTNIAHTEKPVWEQRETYGPPGIRGIFTSKYVFMAAAFATLGGTLFGYDQGVVSITLVMPQFLNRFPEVNPVSTRASFMKGLMTAMIELGAFLGAMNQGWIADKISRKWSIFLASCIFLVGSALQTGAVNFAMLTAARFVGGIGVGMFAMVTPLYISEISPPEIRGTLLVLQELSIVTGIVVAFYITYGTRYMASDWSWRLPFLIQMLPAIVLGAGVPFMPYSPRWLCQEGRDDESLKTLAMLRQLSEEDPRVQQEWYEIRSEITYRREIEREKYPTLQDGSVASRLRLQMNNWADCWRHRGWRRTQVGVGLMFFQQFVGINALIYYSPTLFATMGLDYEMQLTMSGVLNVCQVVACLWSLWGMDKFGRRKLLLGGGVCMFISHFIIAVLVGLYNGKWPEHTAAAWTSVAFLLFFMLTFGATWGPIPWAMPAEIFPSTIRAKGCAQATMSNWGNNFIIGLITPPMIVGIGFGTYVFFATFCLLALIWVWFLVPETMGRTLEQMDYVFKDNQSADELARRARIEAELVAHVDAVTSRVHGQKP</sequence>
<evidence type="ECO:0000256" key="7">
    <source>
        <dbReference type="RuleBase" id="RU003346"/>
    </source>
</evidence>
<evidence type="ECO:0000256" key="5">
    <source>
        <dbReference type="ARBA" id="ARBA00022989"/>
    </source>
</evidence>
<evidence type="ECO:0000313" key="11">
    <source>
        <dbReference type="Proteomes" id="UP000016924"/>
    </source>
</evidence>
<feature type="transmembrane region" description="Helical" evidence="8">
    <location>
        <begin position="194"/>
        <end position="214"/>
    </location>
</feature>
<feature type="domain" description="Major facilitator superfamily (MFS) profile" evidence="9">
    <location>
        <begin position="61"/>
        <end position="522"/>
    </location>
</feature>
<accession>R7Z090</accession>
<feature type="transmembrane region" description="Helical" evidence="8">
    <location>
        <begin position="229"/>
        <end position="248"/>
    </location>
</feature>
<feature type="transmembrane region" description="Helical" evidence="8">
    <location>
        <begin position="399"/>
        <end position="420"/>
    </location>
</feature>
<dbReference type="InterPro" id="IPR005828">
    <property type="entry name" value="MFS_sugar_transport-like"/>
</dbReference>
<protein>
    <recommendedName>
        <fullName evidence="9">Major facilitator superfamily (MFS) profile domain-containing protein</fullName>
    </recommendedName>
</protein>
<organism evidence="10 11">
    <name type="scientific">Coniosporium apollinis (strain CBS 100218)</name>
    <name type="common">Rock-inhabiting black yeast</name>
    <dbReference type="NCBI Taxonomy" id="1168221"/>
    <lineage>
        <taxon>Eukaryota</taxon>
        <taxon>Fungi</taxon>
        <taxon>Dikarya</taxon>
        <taxon>Ascomycota</taxon>
        <taxon>Pezizomycotina</taxon>
        <taxon>Dothideomycetes</taxon>
        <taxon>Dothideomycetes incertae sedis</taxon>
        <taxon>Coniosporium</taxon>
    </lineage>
</organism>
<dbReference type="EMBL" id="JH767587">
    <property type="protein sequence ID" value="EON67503.1"/>
    <property type="molecule type" value="Genomic_DNA"/>
</dbReference>
<evidence type="ECO:0000259" key="9">
    <source>
        <dbReference type="PROSITE" id="PS50850"/>
    </source>
</evidence>
<feature type="transmembrane region" description="Helical" evidence="8">
    <location>
        <begin position="135"/>
        <end position="159"/>
    </location>
</feature>
<feature type="transmembrane region" description="Helical" evidence="8">
    <location>
        <begin position="501"/>
        <end position="518"/>
    </location>
</feature>
<dbReference type="GeneID" id="19904068"/>
<reference evidence="11" key="1">
    <citation type="submission" date="2012-06" db="EMBL/GenBank/DDBJ databases">
        <title>The genome sequence of Coniosporium apollinis CBS 100218.</title>
        <authorList>
            <consortium name="The Broad Institute Genome Sequencing Platform"/>
            <person name="Cuomo C."/>
            <person name="Gorbushina A."/>
            <person name="Noack S."/>
            <person name="Walker B."/>
            <person name="Young S.K."/>
            <person name="Zeng Q."/>
            <person name="Gargeya S."/>
            <person name="Fitzgerald M."/>
            <person name="Haas B."/>
            <person name="Abouelleil A."/>
            <person name="Alvarado L."/>
            <person name="Arachchi H.M."/>
            <person name="Berlin A.M."/>
            <person name="Chapman S.B."/>
            <person name="Goldberg J."/>
            <person name="Griggs A."/>
            <person name="Gujja S."/>
            <person name="Hansen M."/>
            <person name="Howarth C."/>
            <person name="Imamovic A."/>
            <person name="Larimer J."/>
            <person name="McCowan C."/>
            <person name="Montmayeur A."/>
            <person name="Murphy C."/>
            <person name="Neiman D."/>
            <person name="Pearson M."/>
            <person name="Priest M."/>
            <person name="Roberts A."/>
            <person name="Saif S."/>
            <person name="Shea T."/>
            <person name="Sisk P."/>
            <person name="Sykes S."/>
            <person name="Wortman J."/>
            <person name="Nusbaum C."/>
            <person name="Birren B."/>
        </authorList>
    </citation>
    <scope>NUCLEOTIDE SEQUENCE [LARGE SCALE GENOMIC DNA]</scope>
    <source>
        <strain evidence="11">CBS 100218</strain>
    </source>
</reference>
<dbReference type="PRINTS" id="PR00171">
    <property type="entry name" value="SUGRTRNSPORT"/>
</dbReference>
<dbReference type="GO" id="GO:0016020">
    <property type="term" value="C:membrane"/>
    <property type="evidence" value="ECO:0007669"/>
    <property type="project" value="UniProtKB-SubCell"/>
</dbReference>
<dbReference type="FunFam" id="1.20.1250.20:FF:000026">
    <property type="entry name" value="MFS quinate transporter QutD"/>
    <property type="match status" value="1"/>
</dbReference>
<dbReference type="AlphaFoldDB" id="R7Z090"/>
<proteinExistence type="inferred from homology"/>
<dbReference type="SUPFAM" id="SSF103473">
    <property type="entry name" value="MFS general substrate transporter"/>
    <property type="match status" value="1"/>
</dbReference>
<feature type="transmembrane region" description="Helical" evidence="8">
    <location>
        <begin position="165"/>
        <end position="182"/>
    </location>
</feature>
<keyword evidence="11" id="KW-1185">Reference proteome</keyword>
<dbReference type="Pfam" id="PF00083">
    <property type="entry name" value="Sugar_tr"/>
    <property type="match status" value="1"/>
</dbReference>
<dbReference type="InterPro" id="IPR005829">
    <property type="entry name" value="Sugar_transporter_CS"/>
</dbReference>
<dbReference type="NCBIfam" id="TIGR00879">
    <property type="entry name" value="SP"/>
    <property type="match status" value="1"/>
</dbReference>
<evidence type="ECO:0000256" key="2">
    <source>
        <dbReference type="ARBA" id="ARBA00010992"/>
    </source>
</evidence>
<dbReference type="PANTHER" id="PTHR48022:SF14">
    <property type="entry name" value="MAJOR FACILITATOR SUPERFAMILY (MFS) PROFILE DOMAIN-CONTAINING PROTEIN-RELATED"/>
    <property type="match status" value="1"/>
</dbReference>